<evidence type="ECO:0000256" key="2">
    <source>
        <dbReference type="ARBA" id="ARBA00006462"/>
    </source>
</evidence>
<evidence type="ECO:0000256" key="4">
    <source>
        <dbReference type="ARBA" id="ARBA00022968"/>
    </source>
</evidence>
<feature type="compositionally biased region" description="Basic and acidic residues" evidence="7">
    <location>
        <begin position="101"/>
        <end position="117"/>
    </location>
</feature>
<feature type="compositionally biased region" description="Low complexity" evidence="7">
    <location>
        <begin position="121"/>
        <end position="131"/>
    </location>
</feature>
<sequence length="579" mass="64763">MTSDNKLKLRLAPLVVGLVVLFCLYGDFMGSKRFSRAYLDFIGDPKNSTKTSTVGRNETGTTSFTTTSNKTAAAANISKPASEQAPQITLATEQALSELQTKSDSEPHPEPNIKSDPDPDPATATATQPQSEPKPEPKPEPVVENPSQSTPPPAPPEQPQGRLYNSEKDDIHQGARFPNGTMGYIVDVYKVRNAFIQRYRDSIGDTTNTAMPPLSYMPISPGGDLDEVCNKPLRQGAELIGWPILFKIVPDSPNPTKQNEPNVTKVDNVEILPTTPQPRITLPEDGIHKKSNGTILCIVISHAGAHDRLEGIRDTWGWRCDGFFAASTKTGPDNDPSSLDWGTVDIPHRFDESYRNLWQKMRSNLGYTYDNFLNQFDYFYIANDDAHVIIENMRRFLGVLEIRGLTNDKRPLLTGNIISQKPHRQKFGLYVGGGSGYLLNRLGLKLVVEAMPRRCSPNEQTSADDRFLGMCFWQNSGDVTMTDSVDDTGRPRFHGYTPHQYFEGNPNDIKKSNTWEFWKHGPKYREDAFSIQSVALHKYKYTRHKKRVHAIIYRSCPSGTVLGDLLPTTTTTTQRQSRA</sequence>
<keyword evidence="3" id="KW-0812">Transmembrane</keyword>
<dbReference type="AlphaFoldDB" id="A0A9N8DW32"/>
<evidence type="ECO:0000256" key="7">
    <source>
        <dbReference type="SAM" id="MobiDB-lite"/>
    </source>
</evidence>
<proteinExistence type="inferred from homology"/>
<evidence type="ECO:0000256" key="1">
    <source>
        <dbReference type="ARBA" id="ARBA00004606"/>
    </source>
</evidence>
<evidence type="ECO:0000256" key="5">
    <source>
        <dbReference type="ARBA" id="ARBA00022989"/>
    </source>
</evidence>
<dbReference type="PANTHER" id="PTHR23033">
    <property type="entry name" value="BETA1,3-GALACTOSYLTRANSFERASE"/>
    <property type="match status" value="1"/>
</dbReference>
<evidence type="ECO:0000256" key="6">
    <source>
        <dbReference type="ARBA" id="ARBA00023136"/>
    </source>
</evidence>
<comment type="subcellular location">
    <subcellularLocation>
        <location evidence="1">Membrane</location>
        <topology evidence="1">Single-pass type II membrane protein</topology>
    </subcellularLocation>
</comment>
<feature type="compositionally biased region" description="Pro residues" evidence="7">
    <location>
        <begin position="149"/>
        <end position="158"/>
    </location>
</feature>
<evidence type="ECO:0000256" key="3">
    <source>
        <dbReference type="ARBA" id="ARBA00022692"/>
    </source>
</evidence>
<dbReference type="GO" id="GO:0016263">
    <property type="term" value="F:glycoprotein-N-acetylgalactosamine 3-beta-galactosyltransferase activity"/>
    <property type="evidence" value="ECO:0007669"/>
    <property type="project" value="TreeGrafter"/>
</dbReference>
<feature type="compositionally biased region" description="Polar residues" evidence="7">
    <location>
        <begin position="46"/>
        <end position="56"/>
    </location>
</feature>
<dbReference type="PANTHER" id="PTHR23033:SF14">
    <property type="entry name" value="GLYCOPROTEIN-N-ACETYLGALACTOSAMINE 3-BETA-GALACTOSYLTRANSFERASE 1-RELATED"/>
    <property type="match status" value="1"/>
</dbReference>
<feature type="region of interest" description="Disordered" evidence="7">
    <location>
        <begin position="45"/>
        <end position="67"/>
    </location>
</feature>
<dbReference type="GO" id="GO:0016020">
    <property type="term" value="C:membrane"/>
    <property type="evidence" value="ECO:0007669"/>
    <property type="project" value="UniProtKB-SubCell"/>
</dbReference>
<dbReference type="OrthoDB" id="414175at2759"/>
<reference evidence="8" key="1">
    <citation type="submission" date="2020-06" db="EMBL/GenBank/DDBJ databases">
        <authorList>
            <consortium name="Plant Systems Biology data submission"/>
        </authorList>
    </citation>
    <scope>NUCLEOTIDE SEQUENCE</scope>
    <source>
        <strain evidence="8">D6</strain>
    </source>
</reference>
<feature type="region of interest" description="Disordered" evidence="7">
    <location>
        <begin position="97"/>
        <end position="164"/>
    </location>
</feature>
<protein>
    <submittedName>
        <fullName evidence="8">Acetylgalactosamine 3-beta-galactosyltransferase 1</fullName>
    </submittedName>
</protein>
<dbReference type="InterPro" id="IPR026050">
    <property type="entry name" value="C1GALT1/C1GALT1_chp1"/>
</dbReference>
<accession>A0A9N8DW32</accession>
<keyword evidence="4" id="KW-0735">Signal-anchor</keyword>
<organism evidence="8 9">
    <name type="scientific">Seminavis robusta</name>
    <dbReference type="NCBI Taxonomy" id="568900"/>
    <lineage>
        <taxon>Eukaryota</taxon>
        <taxon>Sar</taxon>
        <taxon>Stramenopiles</taxon>
        <taxon>Ochrophyta</taxon>
        <taxon>Bacillariophyta</taxon>
        <taxon>Bacillariophyceae</taxon>
        <taxon>Bacillariophycidae</taxon>
        <taxon>Naviculales</taxon>
        <taxon>Naviculaceae</taxon>
        <taxon>Seminavis</taxon>
    </lineage>
</organism>
<gene>
    <name evidence="8" type="ORF">SEMRO_338_G120750.1</name>
</gene>
<keyword evidence="5" id="KW-1133">Transmembrane helix</keyword>
<feature type="compositionally biased region" description="Low complexity" evidence="7">
    <location>
        <begin position="57"/>
        <end position="67"/>
    </location>
</feature>
<evidence type="ECO:0000313" key="9">
    <source>
        <dbReference type="Proteomes" id="UP001153069"/>
    </source>
</evidence>
<name>A0A9N8DW32_9STRA</name>
<comment type="caution">
    <text evidence="8">The sequence shown here is derived from an EMBL/GenBank/DDBJ whole genome shotgun (WGS) entry which is preliminary data.</text>
</comment>
<keyword evidence="6" id="KW-0472">Membrane</keyword>
<dbReference type="Gene3D" id="3.90.550.50">
    <property type="match status" value="1"/>
</dbReference>
<keyword evidence="9" id="KW-1185">Reference proteome</keyword>
<comment type="similarity">
    <text evidence="2">Belongs to the glycosyltransferase 31 family. Beta3-Gal-T subfamily.</text>
</comment>
<dbReference type="EMBL" id="CAICTM010000337">
    <property type="protein sequence ID" value="CAB9508214.1"/>
    <property type="molecule type" value="Genomic_DNA"/>
</dbReference>
<dbReference type="Proteomes" id="UP001153069">
    <property type="component" value="Unassembled WGS sequence"/>
</dbReference>
<evidence type="ECO:0000313" key="8">
    <source>
        <dbReference type="EMBL" id="CAB9508214.1"/>
    </source>
</evidence>